<feature type="chain" id="PRO_5012243673" description="TonB-dependent receptor-like beta-barrel domain-containing protein" evidence="8">
    <location>
        <begin position="24"/>
        <end position="882"/>
    </location>
</feature>
<keyword evidence="3" id="KW-1134">Transmembrane beta strand</keyword>
<dbReference type="AlphaFoldDB" id="A0A259U1D8"/>
<dbReference type="RefSeq" id="WP_094549610.1">
    <property type="nucleotide sequence ID" value="NZ_MQWB01000001.1"/>
</dbReference>
<dbReference type="PANTHER" id="PTHR30069:SF29">
    <property type="entry name" value="HEMOGLOBIN AND HEMOGLOBIN-HAPTOGLOBIN-BINDING PROTEIN 1-RELATED"/>
    <property type="match status" value="1"/>
</dbReference>
<accession>A0A259U1D8</accession>
<organism evidence="9 10">
    <name type="scientific">Rubricoccus marinus</name>
    <dbReference type="NCBI Taxonomy" id="716817"/>
    <lineage>
        <taxon>Bacteria</taxon>
        <taxon>Pseudomonadati</taxon>
        <taxon>Rhodothermota</taxon>
        <taxon>Rhodothermia</taxon>
        <taxon>Rhodothermales</taxon>
        <taxon>Rubricoccaceae</taxon>
        <taxon>Rubricoccus</taxon>
    </lineage>
</organism>
<dbReference type="SUPFAM" id="SSF56935">
    <property type="entry name" value="Porins"/>
    <property type="match status" value="1"/>
</dbReference>
<dbReference type="InParanoid" id="A0A259U1D8"/>
<proteinExistence type="predicted"/>
<dbReference type="GO" id="GO:0009279">
    <property type="term" value="C:cell outer membrane"/>
    <property type="evidence" value="ECO:0007669"/>
    <property type="project" value="UniProtKB-SubCell"/>
</dbReference>
<keyword evidence="2" id="KW-0813">Transport</keyword>
<comment type="subcellular location">
    <subcellularLocation>
        <location evidence="1">Cell outer membrane</location>
        <topology evidence="1">Multi-pass membrane protein</topology>
    </subcellularLocation>
</comment>
<keyword evidence="5 8" id="KW-0732">Signal</keyword>
<evidence type="ECO:0000313" key="9">
    <source>
        <dbReference type="EMBL" id="OZC03819.1"/>
    </source>
</evidence>
<evidence type="ECO:0000256" key="2">
    <source>
        <dbReference type="ARBA" id="ARBA00022448"/>
    </source>
</evidence>
<keyword evidence="7" id="KW-0998">Cell outer membrane</keyword>
<keyword evidence="10" id="KW-1185">Reference proteome</keyword>
<dbReference type="SUPFAM" id="SSF49464">
    <property type="entry name" value="Carboxypeptidase regulatory domain-like"/>
    <property type="match status" value="1"/>
</dbReference>
<evidence type="ECO:0000256" key="5">
    <source>
        <dbReference type="ARBA" id="ARBA00022729"/>
    </source>
</evidence>
<name>A0A259U1D8_9BACT</name>
<dbReference type="Proteomes" id="UP000216446">
    <property type="component" value="Unassembled WGS sequence"/>
</dbReference>
<dbReference type="PANTHER" id="PTHR30069">
    <property type="entry name" value="TONB-DEPENDENT OUTER MEMBRANE RECEPTOR"/>
    <property type="match status" value="1"/>
</dbReference>
<reference evidence="9 10" key="1">
    <citation type="submission" date="2016-11" db="EMBL/GenBank/DDBJ databases">
        <title>Study of marine rhodopsin-containing bacteria.</title>
        <authorList>
            <person name="Yoshizawa S."/>
            <person name="Kumagai Y."/>
            <person name="Kogure K."/>
        </authorList>
    </citation>
    <scope>NUCLEOTIDE SEQUENCE [LARGE SCALE GENOMIC DNA]</scope>
    <source>
        <strain evidence="9 10">SG-29</strain>
    </source>
</reference>
<dbReference type="Pfam" id="PF13715">
    <property type="entry name" value="CarbopepD_reg_2"/>
    <property type="match status" value="1"/>
</dbReference>
<evidence type="ECO:0000313" key="10">
    <source>
        <dbReference type="Proteomes" id="UP000216446"/>
    </source>
</evidence>
<comment type="caution">
    <text evidence="9">The sequence shown here is derived from an EMBL/GenBank/DDBJ whole genome shotgun (WGS) entry which is preliminary data.</text>
</comment>
<protein>
    <recommendedName>
        <fullName evidence="11">TonB-dependent receptor-like beta-barrel domain-containing protein</fullName>
    </recommendedName>
</protein>
<evidence type="ECO:0000256" key="6">
    <source>
        <dbReference type="ARBA" id="ARBA00023136"/>
    </source>
</evidence>
<evidence type="ECO:0000256" key="7">
    <source>
        <dbReference type="ARBA" id="ARBA00023237"/>
    </source>
</evidence>
<feature type="signal peptide" evidence="8">
    <location>
        <begin position="1"/>
        <end position="23"/>
    </location>
</feature>
<evidence type="ECO:0008006" key="11">
    <source>
        <dbReference type="Google" id="ProtNLM"/>
    </source>
</evidence>
<dbReference type="InterPro" id="IPR008969">
    <property type="entry name" value="CarboxyPept-like_regulatory"/>
</dbReference>
<dbReference type="EMBL" id="MQWB01000001">
    <property type="protein sequence ID" value="OZC03819.1"/>
    <property type="molecule type" value="Genomic_DNA"/>
</dbReference>
<evidence type="ECO:0000256" key="1">
    <source>
        <dbReference type="ARBA" id="ARBA00004571"/>
    </source>
</evidence>
<dbReference type="InterPro" id="IPR036942">
    <property type="entry name" value="Beta-barrel_TonB_sf"/>
</dbReference>
<sequence>MSDGLWRLVVLAGLVLASGAVQAQALRAQNEPLRDVIERVERETTWRFLYSDALVAGKRVSLSTDTDGLPDALSRALAPLGIGVDADRQRRRILLVPAPKRTPLAPEAAPAPRETAERVVRGRVLDSETGEGLPFATVVWDGGRRGVVADDRGGFVLTLRGEMASGATALTASFVGYGAQTATPRGSAITFRLAPEAGGVPTVVVDARAFTAPLDTAWAARIQPGRYDALGEGGGLRALEVLPSVAPAAAFSDGLIVRGSPSDAFEVRLDGVPVYNPRHLFGLVDAFNADALRAVALHLGVAPAQVAVAPGGALDYVTATGAPTRPLATLGVSSLAARGSASVPVRPGRTTLLVGGRTSALGASPGTADALVEQGLGVATRTSDLPSGTADALSRLVDVSSTRASYWDLHLGAADQRASGGRTALTAYTGGDETEVAGARLYLERDDDDRIRRVERPVAARNRWGSSAASLTDQRILSARWMLTSRVGASTYSARFAQDDFAFRSQPGLGSLVLVDTLGYDNHFQEAIAEQRVEAALGGGVASGGYSLHLYRQRYEETAARRAAFVTDQTATRLDVHAAWEGTATRALHLDAGLRAHMYSEGSALRLSPRVRARVDAAPGFALSASLGRSTQFAHRLTLANVAGAAAWVLTDSEQTVTEADLAEVSADLSARGVSVQLTAYAKRTRGLWLHTEDRSVRGLARGTVLQRPWLTGVASGARGVETLVRVPVGAWSLGASGALARATFQHPELEGGEAFPAEWDRPVQFAILADGPVLPGVRVAASWTLASGAPNPLAPEAGEEERLPGLSRVDLRVTAEQRIGRAVATLSLAVRNVLDRDNAFTREATNVVRLGRPTDEPRLLAVPLDIYDVGVLPTLDLALRF</sequence>
<dbReference type="Gene3D" id="2.40.170.20">
    <property type="entry name" value="TonB-dependent receptor, beta-barrel domain"/>
    <property type="match status" value="1"/>
</dbReference>
<evidence type="ECO:0000256" key="8">
    <source>
        <dbReference type="SAM" id="SignalP"/>
    </source>
</evidence>
<dbReference type="GO" id="GO:0015344">
    <property type="term" value="F:siderophore uptake transmembrane transporter activity"/>
    <property type="evidence" value="ECO:0007669"/>
    <property type="project" value="TreeGrafter"/>
</dbReference>
<keyword evidence="4" id="KW-0812">Transmembrane</keyword>
<dbReference type="GO" id="GO:0044718">
    <property type="term" value="P:siderophore transmembrane transport"/>
    <property type="evidence" value="ECO:0007669"/>
    <property type="project" value="TreeGrafter"/>
</dbReference>
<evidence type="ECO:0000256" key="3">
    <source>
        <dbReference type="ARBA" id="ARBA00022452"/>
    </source>
</evidence>
<dbReference type="Gene3D" id="2.60.40.1120">
    <property type="entry name" value="Carboxypeptidase-like, regulatory domain"/>
    <property type="match status" value="1"/>
</dbReference>
<dbReference type="InterPro" id="IPR039426">
    <property type="entry name" value="TonB-dep_rcpt-like"/>
</dbReference>
<dbReference type="OrthoDB" id="9803050at2"/>
<evidence type="ECO:0000256" key="4">
    <source>
        <dbReference type="ARBA" id="ARBA00022692"/>
    </source>
</evidence>
<gene>
    <name evidence="9" type="ORF">BSZ36_12975</name>
</gene>
<keyword evidence="6" id="KW-0472">Membrane</keyword>